<proteinExistence type="predicted"/>
<dbReference type="Proteomes" id="UP000589036">
    <property type="component" value="Unassembled WGS sequence"/>
</dbReference>
<comment type="caution">
    <text evidence="1">The sequence shown here is derived from an EMBL/GenBank/DDBJ whole genome shotgun (WGS) entry which is preliminary data.</text>
</comment>
<accession>A0A852U440</accession>
<evidence type="ECO:0000313" key="2">
    <source>
        <dbReference type="Proteomes" id="UP000589036"/>
    </source>
</evidence>
<organism evidence="1 2">
    <name type="scientific">Spinactinospora alkalitolerans</name>
    <dbReference type="NCBI Taxonomy" id="687207"/>
    <lineage>
        <taxon>Bacteria</taxon>
        <taxon>Bacillati</taxon>
        <taxon>Actinomycetota</taxon>
        <taxon>Actinomycetes</taxon>
        <taxon>Streptosporangiales</taxon>
        <taxon>Nocardiopsidaceae</taxon>
        <taxon>Spinactinospora</taxon>
    </lineage>
</organism>
<protein>
    <submittedName>
        <fullName evidence="1">Uncharacterized protein</fullName>
    </submittedName>
</protein>
<dbReference type="EMBL" id="JACCCC010000001">
    <property type="protein sequence ID" value="NYE50959.1"/>
    <property type="molecule type" value="Genomic_DNA"/>
</dbReference>
<evidence type="ECO:0000313" key="1">
    <source>
        <dbReference type="EMBL" id="NYE50959.1"/>
    </source>
</evidence>
<name>A0A852U440_9ACTN</name>
<sequence length="57" mass="6229">MNRRSTGTASSSTTTEFNASLDEVTFDGERLRVYVTALVDGCEWRSGKVTGRSAPRT</sequence>
<keyword evidence="2" id="KW-1185">Reference proteome</keyword>
<gene>
    <name evidence="1" type="ORF">HDA32_006079</name>
</gene>
<reference evidence="1 2" key="1">
    <citation type="submission" date="2020-07" db="EMBL/GenBank/DDBJ databases">
        <title>Sequencing the genomes of 1000 actinobacteria strains.</title>
        <authorList>
            <person name="Klenk H.-P."/>
        </authorList>
    </citation>
    <scope>NUCLEOTIDE SEQUENCE [LARGE SCALE GENOMIC DNA]</scope>
    <source>
        <strain evidence="1 2">CXB654</strain>
    </source>
</reference>
<dbReference type="AlphaFoldDB" id="A0A852U440"/>